<dbReference type="RefSeq" id="WP_147202429.1">
    <property type="nucleotide sequence ID" value="NZ_BJYT01000002.1"/>
</dbReference>
<proteinExistence type="predicted"/>
<gene>
    <name evidence="3" type="ORF">SAE01_08610</name>
</gene>
<reference evidence="3 4" key="1">
    <citation type="submission" date="2019-07" db="EMBL/GenBank/DDBJ databases">
        <title>Whole genome shotgun sequence of Segetibacter aerophilus NBRC 106135.</title>
        <authorList>
            <person name="Hosoyama A."/>
            <person name="Uohara A."/>
            <person name="Ohji S."/>
            <person name="Ichikawa N."/>
        </authorList>
    </citation>
    <scope>NUCLEOTIDE SEQUENCE [LARGE SCALE GENOMIC DNA]</scope>
    <source>
        <strain evidence="3 4">NBRC 106135</strain>
    </source>
</reference>
<dbReference type="EMBL" id="BJYT01000002">
    <property type="protein sequence ID" value="GEO08365.1"/>
    <property type="molecule type" value="Genomic_DNA"/>
</dbReference>
<accession>A0A512B8S0</accession>
<feature type="coiled-coil region" evidence="1">
    <location>
        <begin position="31"/>
        <end position="58"/>
    </location>
</feature>
<dbReference type="AlphaFoldDB" id="A0A512B8S0"/>
<evidence type="ECO:0000313" key="4">
    <source>
        <dbReference type="Proteomes" id="UP000321513"/>
    </source>
</evidence>
<evidence type="ECO:0000256" key="1">
    <source>
        <dbReference type="SAM" id="Coils"/>
    </source>
</evidence>
<evidence type="ECO:0000313" key="3">
    <source>
        <dbReference type="EMBL" id="GEO08365.1"/>
    </source>
</evidence>
<sequence>MELSVERDQPVSNSYSKNDTNSFEGPKQDIVEKLRERILELELELQKQKTAAEKGEKLLKVMWGDDFNDYSLH</sequence>
<keyword evidence="4" id="KW-1185">Reference proteome</keyword>
<feature type="compositionally biased region" description="Polar residues" evidence="2">
    <location>
        <begin position="10"/>
        <end position="23"/>
    </location>
</feature>
<name>A0A512B8S0_9BACT</name>
<feature type="region of interest" description="Disordered" evidence="2">
    <location>
        <begin position="1"/>
        <end position="27"/>
    </location>
</feature>
<evidence type="ECO:0000256" key="2">
    <source>
        <dbReference type="SAM" id="MobiDB-lite"/>
    </source>
</evidence>
<protein>
    <submittedName>
        <fullName evidence="3">Uncharacterized protein</fullName>
    </submittedName>
</protein>
<organism evidence="3 4">
    <name type="scientific">Segetibacter aerophilus</name>
    <dbReference type="NCBI Taxonomy" id="670293"/>
    <lineage>
        <taxon>Bacteria</taxon>
        <taxon>Pseudomonadati</taxon>
        <taxon>Bacteroidota</taxon>
        <taxon>Chitinophagia</taxon>
        <taxon>Chitinophagales</taxon>
        <taxon>Chitinophagaceae</taxon>
        <taxon>Segetibacter</taxon>
    </lineage>
</organism>
<comment type="caution">
    <text evidence="3">The sequence shown here is derived from an EMBL/GenBank/DDBJ whole genome shotgun (WGS) entry which is preliminary data.</text>
</comment>
<keyword evidence="1" id="KW-0175">Coiled coil</keyword>
<dbReference type="Proteomes" id="UP000321513">
    <property type="component" value="Unassembled WGS sequence"/>
</dbReference>